<dbReference type="PANTHER" id="PTHR34258">
    <property type="entry name" value="ARMADILLO-LIKE HELICAL DOMAIN CONTAINING PROTEIN 1"/>
    <property type="match status" value="1"/>
</dbReference>
<dbReference type="Pfam" id="PF17741">
    <property type="entry name" value="DUF5578"/>
    <property type="match status" value="1"/>
</dbReference>
<comment type="caution">
    <text evidence="1">The sequence shown here is derived from an EMBL/GenBank/DDBJ whole genome shotgun (WGS) entry which is preliminary data.</text>
</comment>
<dbReference type="SUPFAM" id="SSF48371">
    <property type="entry name" value="ARM repeat"/>
    <property type="match status" value="1"/>
</dbReference>
<evidence type="ECO:0000313" key="2">
    <source>
        <dbReference type="Proteomes" id="UP000481153"/>
    </source>
</evidence>
<dbReference type="Proteomes" id="UP000481153">
    <property type="component" value="Unassembled WGS sequence"/>
</dbReference>
<evidence type="ECO:0000313" key="1">
    <source>
        <dbReference type="EMBL" id="KAF0742312.1"/>
    </source>
</evidence>
<gene>
    <name evidence="1" type="ORF">Ae201684_002714</name>
</gene>
<dbReference type="Gene3D" id="1.25.10.10">
    <property type="entry name" value="Leucine-rich Repeat Variant"/>
    <property type="match status" value="1"/>
</dbReference>
<dbReference type="InterPro" id="IPR041090">
    <property type="entry name" value="DUF5578"/>
</dbReference>
<organism evidence="1 2">
    <name type="scientific">Aphanomyces euteiches</name>
    <dbReference type="NCBI Taxonomy" id="100861"/>
    <lineage>
        <taxon>Eukaryota</taxon>
        <taxon>Sar</taxon>
        <taxon>Stramenopiles</taxon>
        <taxon>Oomycota</taxon>
        <taxon>Saprolegniomycetes</taxon>
        <taxon>Saprolegniales</taxon>
        <taxon>Verrucalvaceae</taxon>
        <taxon>Aphanomyces</taxon>
    </lineage>
</organism>
<reference evidence="1 2" key="1">
    <citation type="submission" date="2019-07" db="EMBL/GenBank/DDBJ databases">
        <title>Genomics analysis of Aphanomyces spp. identifies a new class of oomycete effector associated with host adaptation.</title>
        <authorList>
            <person name="Gaulin E."/>
        </authorList>
    </citation>
    <scope>NUCLEOTIDE SEQUENCE [LARGE SCALE GENOMIC DNA]</scope>
    <source>
        <strain evidence="1 2">ATCC 201684</strain>
    </source>
</reference>
<sequence>MGWRVATKPQRKDLLNDFIQRYHGAHLFESRENLDDDLGSSAGLYLSRILSWLRLHCSDGDGLDLHIHAISIFVRCGYIQELIDMEGVPVLLYVLTFPSQVIQDNHCMLVIQLLQTIGRCGRAFKEYISLCGGEHSVIDCCIHKGHPTCTSPLWLTCRTMLLGQCCGNPNSVGTTAAAVQLMLDHESVPVQCLGSQVLRELVYFKSPHYDVEFTKRFGNLIPLAIKMLAHDSCKVQYEALELVHIALDDRSTHHALADHLLQWLRQSAMKAEHEVAKTVEEFYEVECFTHLKSPVLRICRSLDSTVMAVPTFADLVVDRQGLDALVYIILVATEGSLKWLTACLTLLRLCAIQEDAFGIVASICQHSTAFVREILSDKAYRLLSNADDMPDEIDLNESMDMLLGDADRCKSIWKYLHHRGWPLQSPVPDAEDADPTLGAIEAQVEATMSTVRQDFEFHDGLLADDPPPKAFSDHVYIQKLHTHFQHYRLRLSST</sequence>
<dbReference type="AlphaFoldDB" id="A0A6G0XPB2"/>
<dbReference type="EMBL" id="VJMJ01000029">
    <property type="protein sequence ID" value="KAF0742312.1"/>
    <property type="molecule type" value="Genomic_DNA"/>
</dbReference>
<proteinExistence type="predicted"/>
<name>A0A6G0XPB2_9STRA</name>
<accession>A0A6G0XPB2</accession>
<dbReference type="InterPro" id="IPR011989">
    <property type="entry name" value="ARM-like"/>
</dbReference>
<dbReference type="InterPro" id="IPR016024">
    <property type="entry name" value="ARM-type_fold"/>
</dbReference>
<dbReference type="PANTHER" id="PTHR34258:SF1">
    <property type="entry name" value="ARMADILLO-LIKE HELICAL DOMAIN CONTAINING PROTEIN 1"/>
    <property type="match status" value="1"/>
</dbReference>
<keyword evidence="2" id="KW-1185">Reference proteome</keyword>
<protein>
    <submittedName>
        <fullName evidence="1">Uncharacterized protein</fullName>
    </submittedName>
</protein>
<dbReference type="VEuPathDB" id="FungiDB:AeMF1_001181"/>